<dbReference type="OrthoDB" id="10532495at2759"/>
<keyword evidence="2" id="KW-1185">Reference proteome</keyword>
<evidence type="ECO:0000313" key="2">
    <source>
        <dbReference type="Proteomes" id="UP000769528"/>
    </source>
</evidence>
<reference evidence="1" key="1">
    <citation type="journal article" date="2021" name="Open Biol.">
        <title>Shared evolutionary footprints suggest mitochondrial oxidative damage underlies multiple complex I losses in fungi.</title>
        <authorList>
            <person name="Schikora-Tamarit M.A."/>
            <person name="Marcet-Houben M."/>
            <person name="Nosek J."/>
            <person name="Gabaldon T."/>
        </authorList>
    </citation>
    <scope>NUCLEOTIDE SEQUENCE</scope>
    <source>
        <strain evidence="1">CBS6341</strain>
    </source>
</reference>
<organism evidence="1 2">
    <name type="scientific">Wickerhamomyces mucosus</name>
    <dbReference type="NCBI Taxonomy" id="1378264"/>
    <lineage>
        <taxon>Eukaryota</taxon>
        <taxon>Fungi</taxon>
        <taxon>Dikarya</taxon>
        <taxon>Ascomycota</taxon>
        <taxon>Saccharomycotina</taxon>
        <taxon>Saccharomycetes</taxon>
        <taxon>Phaffomycetales</taxon>
        <taxon>Wickerhamomycetaceae</taxon>
        <taxon>Wickerhamomyces</taxon>
    </lineage>
</organism>
<dbReference type="AlphaFoldDB" id="A0A9P8PYH1"/>
<reference evidence="1" key="2">
    <citation type="submission" date="2021-01" db="EMBL/GenBank/DDBJ databases">
        <authorList>
            <person name="Schikora-Tamarit M.A."/>
        </authorList>
    </citation>
    <scope>NUCLEOTIDE SEQUENCE</scope>
    <source>
        <strain evidence="1">CBS6341</strain>
    </source>
</reference>
<name>A0A9P8PYH1_9ASCO</name>
<sequence>MKKTKFETKGFLSINLIPSNPPKKKHDPITNKLFEIIEPINEVIVKVESSLETVVPEIINSTKFPNVAFNNEPKTGPKCSDAISVVLLNTLAKNINDKNKKITAK</sequence>
<evidence type="ECO:0000313" key="1">
    <source>
        <dbReference type="EMBL" id="KAH3680803.1"/>
    </source>
</evidence>
<accession>A0A9P8PYH1</accession>
<dbReference type="EMBL" id="JAEUBF010000039">
    <property type="protein sequence ID" value="KAH3680803.1"/>
    <property type="molecule type" value="Genomic_DNA"/>
</dbReference>
<dbReference type="Proteomes" id="UP000769528">
    <property type="component" value="Unassembled WGS sequence"/>
</dbReference>
<proteinExistence type="predicted"/>
<protein>
    <submittedName>
        <fullName evidence="1">Uncharacterized protein</fullName>
    </submittedName>
</protein>
<gene>
    <name evidence="1" type="ORF">WICMUC_000154</name>
</gene>
<comment type="caution">
    <text evidence="1">The sequence shown here is derived from an EMBL/GenBank/DDBJ whole genome shotgun (WGS) entry which is preliminary data.</text>
</comment>